<evidence type="ECO:0000313" key="2">
    <source>
        <dbReference type="Proteomes" id="UP001286313"/>
    </source>
</evidence>
<gene>
    <name evidence="1" type="ORF">Pcinc_026158</name>
</gene>
<organism evidence="1 2">
    <name type="scientific">Petrolisthes cinctipes</name>
    <name type="common">Flat porcelain crab</name>
    <dbReference type="NCBI Taxonomy" id="88211"/>
    <lineage>
        <taxon>Eukaryota</taxon>
        <taxon>Metazoa</taxon>
        <taxon>Ecdysozoa</taxon>
        <taxon>Arthropoda</taxon>
        <taxon>Crustacea</taxon>
        <taxon>Multicrustacea</taxon>
        <taxon>Malacostraca</taxon>
        <taxon>Eumalacostraca</taxon>
        <taxon>Eucarida</taxon>
        <taxon>Decapoda</taxon>
        <taxon>Pleocyemata</taxon>
        <taxon>Anomura</taxon>
        <taxon>Galatheoidea</taxon>
        <taxon>Porcellanidae</taxon>
        <taxon>Petrolisthes</taxon>
    </lineage>
</organism>
<evidence type="ECO:0000313" key="1">
    <source>
        <dbReference type="EMBL" id="KAK3868452.1"/>
    </source>
</evidence>
<accession>A0AAE1F770</accession>
<proteinExistence type="predicted"/>
<sequence>MRGPGVRGGSRSGGVRRVVTAAVSVVVLRGKGRTLWWYWWGCVGRVVVMGVCGKGGGDGGVWEGWWWWGWGCVGRVVVVVVCGGRVVVLVVEVCGGRVVVLVVEVVGGK</sequence>
<name>A0AAE1F770_PETCI</name>
<dbReference type="AlphaFoldDB" id="A0AAE1F770"/>
<reference evidence="1" key="1">
    <citation type="submission" date="2023-10" db="EMBL/GenBank/DDBJ databases">
        <title>Genome assemblies of two species of porcelain crab, Petrolisthes cinctipes and Petrolisthes manimaculis (Anomura: Porcellanidae).</title>
        <authorList>
            <person name="Angst P."/>
        </authorList>
    </citation>
    <scope>NUCLEOTIDE SEQUENCE</scope>
    <source>
        <strain evidence="1">PB745_01</strain>
        <tissue evidence="1">Gill</tissue>
    </source>
</reference>
<dbReference type="EMBL" id="JAWQEG010003009">
    <property type="protein sequence ID" value="KAK3868452.1"/>
    <property type="molecule type" value="Genomic_DNA"/>
</dbReference>
<protein>
    <submittedName>
        <fullName evidence="1">Uncharacterized protein</fullName>
    </submittedName>
</protein>
<comment type="caution">
    <text evidence="1">The sequence shown here is derived from an EMBL/GenBank/DDBJ whole genome shotgun (WGS) entry which is preliminary data.</text>
</comment>
<dbReference type="Proteomes" id="UP001286313">
    <property type="component" value="Unassembled WGS sequence"/>
</dbReference>
<keyword evidence="2" id="KW-1185">Reference proteome</keyword>